<feature type="domain" description="AMP-dependent synthetase/ligase" evidence="1">
    <location>
        <begin position="6"/>
        <end position="367"/>
    </location>
</feature>
<keyword evidence="3" id="KW-0436">Ligase</keyword>
<dbReference type="Gene3D" id="3.30.300.30">
    <property type="match status" value="1"/>
</dbReference>
<protein>
    <submittedName>
        <fullName evidence="3">Acyl-CoA synthetase (AMP-forming)/AMP-acid ligase II</fullName>
    </submittedName>
</protein>
<name>A0AAW8DTM5_9BURK</name>
<evidence type="ECO:0000259" key="2">
    <source>
        <dbReference type="Pfam" id="PF13193"/>
    </source>
</evidence>
<dbReference type="InterPro" id="IPR000873">
    <property type="entry name" value="AMP-dep_synth/lig_dom"/>
</dbReference>
<dbReference type="Pfam" id="PF13193">
    <property type="entry name" value="AMP-binding_C"/>
    <property type="match status" value="1"/>
</dbReference>
<dbReference type="InterPro" id="IPR045851">
    <property type="entry name" value="AMP-bd_C_sf"/>
</dbReference>
<sequence length="530" mass="58850">MSALEYWGRLQPDKAALVMADSDAAMMTYGELDRRAARVARWLVSMGLQAGDCIAILLDNDPRMLELAWAARRAGLYYAAVNNHLAPSEASFILRDCDAKLLVASNATMPLARAMRDDAVARPLACVLLDAREPGFANYDDELARVDSAVALPERPLGRDMLYSSGTTGRPKGIRRPLVSYADRDRPDRDLETWREQFGFDDKTVYLSTAPFYHAAPLRYMMRTLACGGTCVALGRFDPERALATIAKYRVTHSQWVPTMLTRLLRLPKEARDRYDMSSMRVAIHAAAPCPPLVKQAMLDWWGDILYEYYGGSEGIGLTVIGAQEWRKHPGSVGKAKLGVIHIVNEQGHEVSPHEIGTIYFSGAANFEYHKDPEKTRQAYNEHGWATYGDIGHVDEDGYLYISDRRADLILSGGANVYPMEIENVLLEHPAVADAAVIGIPDADMGEVPLAIVHLHEPQAAGAVLARELVMHCRSKLGSLKLPRRVIFEAPLPRLHTGKLLRRELKERLRDQLDVGFAVPLESAKEAPQA</sequence>
<dbReference type="InterPro" id="IPR042099">
    <property type="entry name" value="ANL_N_sf"/>
</dbReference>
<accession>A0AAW8DTM5</accession>
<gene>
    <name evidence="3" type="ORF">J2W25_001967</name>
</gene>
<dbReference type="PANTHER" id="PTHR24096">
    <property type="entry name" value="LONG-CHAIN-FATTY-ACID--COA LIGASE"/>
    <property type="match status" value="1"/>
</dbReference>
<dbReference type="InterPro" id="IPR025110">
    <property type="entry name" value="AMP-bd_C"/>
</dbReference>
<dbReference type="Proteomes" id="UP001244295">
    <property type="component" value="Unassembled WGS sequence"/>
</dbReference>
<dbReference type="AlphaFoldDB" id="A0AAW8DTM5"/>
<evidence type="ECO:0000313" key="4">
    <source>
        <dbReference type="Proteomes" id="UP001244295"/>
    </source>
</evidence>
<dbReference type="PANTHER" id="PTHR24096:SF323">
    <property type="entry name" value="BLR3536 PROTEIN"/>
    <property type="match status" value="1"/>
</dbReference>
<comment type="caution">
    <text evidence="3">The sequence shown here is derived from an EMBL/GenBank/DDBJ whole genome shotgun (WGS) entry which is preliminary data.</text>
</comment>
<reference evidence="3" key="1">
    <citation type="submission" date="2023-07" db="EMBL/GenBank/DDBJ databases">
        <title>Sorghum-associated microbial communities from plants grown in Nebraska, USA.</title>
        <authorList>
            <person name="Schachtman D."/>
        </authorList>
    </citation>
    <scope>NUCLEOTIDE SEQUENCE</scope>
    <source>
        <strain evidence="3">DS2795</strain>
    </source>
</reference>
<dbReference type="SUPFAM" id="SSF56801">
    <property type="entry name" value="Acetyl-CoA synthetase-like"/>
    <property type="match status" value="1"/>
</dbReference>
<dbReference type="InterPro" id="IPR020845">
    <property type="entry name" value="AMP-binding_CS"/>
</dbReference>
<evidence type="ECO:0000259" key="1">
    <source>
        <dbReference type="Pfam" id="PF00501"/>
    </source>
</evidence>
<dbReference type="GO" id="GO:0016405">
    <property type="term" value="F:CoA-ligase activity"/>
    <property type="evidence" value="ECO:0007669"/>
    <property type="project" value="TreeGrafter"/>
</dbReference>
<dbReference type="Gene3D" id="3.40.50.12780">
    <property type="entry name" value="N-terminal domain of ligase-like"/>
    <property type="match status" value="1"/>
</dbReference>
<dbReference type="EMBL" id="JAUSRR010000003">
    <property type="protein sequence ID" value="MDP9922946.1"/>
    <property type="molecule type" value="Genomic_DNA"/>
</dbReference>
<feature type="domain" description="AMP-binding enzyme C-terminal" evidence="2">
    <location>
        <begin position="421"/>
        <end position="499"/>
    </location>
</feature>
<proteinExistence type="predicted"/>
<dbReference type="RefSeq" id="WP_307636498.1">
    <property type="nucleotide sequence ID" value="NZ_JAUSRR010000003.1"/>
</dbReference>
<evidence type="ECO:0000313" key="3">
    <source>
        <dbReference type="EMBL" id="MDP9922946.1"/>
    </source>
</evidence>
<dbReference type="Pfam" id="PF00501">
    <property type="entry name" value="AMP-binding"/>
    <property type="match status" value="1"/>
</dbReference>
<organism evidence="3 4">
    <name type="scientific">Variovorax boronicumulans</name>
    <dbReference type="NCBI Taxonomy" id="436515"/>
    <lineage>
        <taxon>Bacteria</taxon>
        <taxon>Pseudomonadati</taxon>
        <taxon>Pseudomonadota</taxon>
        <taxon>Betaproteobacteria</taxon>
        <taxon>Burkholderiales</taxon>
        <taxon>Comamonadaceae</taxon>
        <taxon>Variovorax</taxon>
    </lineage>
</organism>
<dbReference type="PROSITE" id="PS00455">
    <property type="entry name" value="AMP_BINDING"/>
    <property type="match status" value="1"/>
</dbReference>